<reference evidence="2 3" key="1">
    <citation type="submission" date="2021-06" db="EMBL/GenBank/DDBJ databases">
        <authorList>
            <person name="Palmer J.M."/>
        </authorList>
    </citation>
    <scope>NUCLEOTIDE SEQUENCE [LARGE SCALE GENOMIC DNA]</scope>
    <source>
        <strain evidence="3">if_2019</strain>
        <tissue evidence="2">Muscle</tissue>
    </source>
</reference>
<comment type="caution">
    <text evidence="2">The sequence shown here is derived from an EMBL/GenBank/DDBJ whole genome shotgun (WGS) entry which is preliminary data.</text>
</comment>
<organism evidence="2 3">
    <name type="scientific">Ilyodon furcidens</name>
    <name type="common">goldbreast splitfin</name>
    <dbReference type="NCBI Taxonomy" id="33524"/>
    <lineage>
        <taxon>Eukaryota</taxon>
        <taxon>Metazoa</taxon>
        <taxon>Chordata</taxon>
        <taxon>Craniata</taxon>
        <taxon>Vertebrata</taxon>
        <taxon>Euteleostomi</taxon>
        <taxon>Actinopterygii</taxon>
        <taxon>Neopterygii</taxon>
        <taxon>Teleostei</taxon>
        <taxon>Neoteleostei</taxon>
        <taxon>Acanthomorphata</taxon>
        <taxon>Ovalentaria</taxon>
        <taxon>Atherinomorphae</taxon>
        <taxon>Cyprinodontiformes</taxon>
        <taxon>Goodeidae</taxon>
        <taxon>Ilyodon</taxon>
    </lineage>
</organism>
<protein>
    <submittedName>
        <fullName evidence="2">Uncharacterized protein</fullName>
    </submittedName>
</protein>
<evidence type="ECO:0000313" key="2">
    <source>
        <dbReference type="EMBL" id="MEQ2257278.1"/>
    </source>
</evidence>
<name>A0ABV0VLT4_9TELE</name>
<evidence type="ECO:0000256" key="1">
    <source>
        <dbReference type="SAM" id="SignalP"/>
    </source>
</evidence>
<dbReference type="EMBL" id="JAHRIQ010109821">
    <property type="protein sequence ID" value="MEQ2257278.1"/>
    <property type="molecule type" value="Genomic_DNA"/>
</dbReference>
<feature type="chain" id="PRO_5045413949" evidence="1">
    <location>
        <begin position="19"/>
        <end position="106"/>
    </location>
</feature>
<keyword evidence="3" id="KW-1185">Reference proteome</keyword>
<sequence>MWEQLLTALLLVAHSTIWLLWKSGKRETIVERKPKNFKVFYKTKFKGHIKLLKKVLWSDETKNTFWTDIQNATCGGQQVLYNTLNTLSPQRNMVVLWGCSWKDGRS</sequence>
<keyword evidence="1" id="KW-0732">Signal</keyword>
<feature type="signal peptide" evidence="1">
    <location>
        <begin position="1"/>
        <end position="18"/>
    </location>
</feature>
<accession>A0ABV0VLT4</accession>
<dbReference type="Proteomes" id="UP001482620">
    <property type="component" value="Unassembled WGS sequence"/>
</dbReference>
<proteinExistence type="predicted"/>
<evidence type="ECO:0000313" key="3">
    <source>
        <dbReference type="Proteomes" id="UP001482620"/>
    </source>
</evidence>
<gene>
    <name evidence="2" type="ORF">ILYODFUR_033114</name>
</gene>